<dbReference type="Pfam" id="PF16989">
    <property type="entry name" value="T6SS_VasJ"/>
    <property type="match status" value="1"/>
</dbReference>
<feature type="compositionally biased region" description="Low complexity" evidence="1">
    <location>
        <begin position="194"/>
        <end position="216"/>
    </location>
</feature>
<dbReference type="RefSeq" id="WP_092849539.1">
    <property type="nucleotide sequence ID" value="NZ_FOPY01000017.1"/>
</dbReference>
<gene>
    <name evidence="3" type="ORF">SAMN04487959_11744</name>
</gene>
<protein>
    <submittedName>
        <fullName evidence="3">Type VI secretion system protein VasJ</fullName>
    </submittedName>
</protein>
<evidence type="ECO:0000256" key="1">
    <source>
        <dbReference type="SAM" id="MobiDB-lite"/>
    </source>
</evidence>
<proteinExistence type="predicted"/>
<dbReference type="STRING" id="442341.SAMN04487959_11744"/>
<feature type="domain" description="ImpA N-terminal" evidence="2">
    <location>
        <begin position="14"/>
        <end position="128"/>
    </location>
</feature>
<dbReference type="PANTHER" id="PTHR37024">
    <property type="entry name" value="TYPE VI SECRETION SYSTEM DUF2094 AND IMPA-RELATED DOMAIN PROTEIN"/>
    <property type="match status" value="1"/>
</dbReference>
<evidence type="ECO:0000313" key="4">
    <source>
        <dbReference type="Proteomes" id="UP000199040"/>
    </source>
</evidence>
<dbReference type="AlphaFoldDB" id="A0A1I3FDM7"/>
<dbReference type="InterPro" id="IPR017739">
    <property type="entry name" value="T6SS-assoc_VCA0119"/>
</dbReference>
<dbReference type="PANTHER" id="PTHR37024:SF3">
    <property type="entry name" value="TYPE VI SECRETION SYSTEM PROTEIN TSSA"/>
    <property type="match status" value="1"/>
</dbReference>
<dbReference type="NCBIfam" id="TIGR03362">
    <property type="entry name" value="VI_chp_7"/>
    <property type="match status" value="1"/>
</dbReference>
<accession>A0A1I3FDM7</accession>
<organism evidence="3 4">
    <name type="scientific">Modicisalibacter xianhensis</name>
    <dbReference type="NCBI Taxonomy" id="442341"/>
    <lineage>
        <taxon>Bacteria</taxon>
        <taxon>Pseudomonadati</taxon>
        <taxon>Pseudomonadota</taxon>
        <taxon>Gammaproteobacteria</taxon>
        <taxon>Oceanospirillales</taxon>
        <taxon>Halomonadaceae</taxon>
        <taxon>Modicisalibacter</taxon>
    </lineage>
</organism>
<evidence type="ECO:0000313" key="3">
    <source>
        <dbReference type="EMBL" id="SFI09001.1"/>
    </source>
</evidence>
<reference evidence="3 4" key="1">
    <citation type="submission" date="2016-10" db="EMBL/GenBank/DDBJ databases">
        <authorList>
            <person name="de Groot N.N."/>
        </authorList>
    </citation>
    <scope>NUCLEOTIDE SEQUENCE [LARGE SCALE GENOMIC DNA]</scope>
    <source>
        <strain evidence="3 4">CGMCC 1.6848</strain>
    </source>
</reference>
<dbReference type="Proteomes" id="UP000199040">
    <property type="component" value="Unassembled WGS sequence"/>
</dbReference>
<keyword evidence="4" id="KW-1185">Reference proteome</keyword>
<dbReference type="EMBL" id="FOPY01000017">
    <property type="protein sequence ID" value="SFI09001.1"/>
    <property type="molecule type" value="Genomic_DNA"/>
</dbReference>
<sequence length="479" mass="52278">MSYITTPSQLEPVLAPIGGDTGVGQRIDELPDYAWLDEEMMKVGSLRHGEVDWTGAEARAIRLLSEHGKDLKVLGHLLHCLQQTGDAVRFMLSLRLLNDVLAGWWQDAWPFHGPRGVRARQRLFVQIAQRSAKLGSALDFSGGGDAEREACQAACTQLIEQADRQALPVDDLASLQRTLSETPVVFLSSPAAEASSTAPPAASPSSDSFPAIASSAKAPEVRLESGNERGNRQALLRMADFLNEQAPGDPLGYRLRRHAIWQAIHSLPGTRDGQRTELAPVSADRTADYRERLSRDVDVPLWHRIEASLAVSPYWLEGHQLSAKAAMALGESRCAEAIREETSRLLERLPGLAELTFNDGTPFVDETSQAWLKEPEARSIPLTGGQGDPWQAGLASARERLADAGLQEALAVLDRGLAEAHSPRDHAYWRLASAELLEEAGLTALARQHYRALQQALADIDLAHWEPALLARLEAALAT</sequence>
<evidence type="ECO:0000259" key="2">
    <source>
        <dbReference type="Pfam" id="PF06812"/>
    </source>
</evidence>
<feature type="region of interest" description="Disordered" evidence="1">
    <location>
        <begin position="194"/>
        <end position="226"/>
    </location>
</feature>
<name>A0A1I3FDM7_9GAMM</name>
<dbReference type="Pfam" id="PF06812">
    <property type="entry name" value="ImpA_N"/>
    <property type="match status" value="1"/>
</dbReference>
<dbReference type="InterPro" id="IPR010657">
    <property type="entry name" value="ImpA_N"/>
</dbReference>